<name>A0ABR4GX89_9EURO</name>
<comment type="catalytic activity">
    <reaction evidence="1">
        <text>Random endo-hydrolysis of N-acetyl-beta-D-glucosaminide (1-&gt;4)-beta-linkages in chitin and chitodextrins.</text>
        <dbReference type="EC" id="3.2.1.14"/>
    </reaction>
</comment>
<accession>A0ABR4GX89</accession>
<feature type="compositionally biased region" description="Low complexity" evidence="9">
    <location>
        <begin position="116"/>
        <end position="125"/>
    </location>
</feature>
<reference evidence="11 12" key="1">
    <citation type="submission" date="2024-07" db="EMBL/GenBank/DDBJ databases">
        <title>Section-level genome sequencing and comparative genomics of Aspergillus sections Usti and Cavernicolus.</title>
        <authorList>
            <consortium name="Lawrence Berkeley National Laboratory"/>
            <person name="Nybo J.L."/>
            <person name="Vesth T.C."/>
            <person name="Theobald S."/>
            <person name="Frisvad J.C."/>
            <person name="Larsen T.O."/>
            <person name="Kjaerboelling I."/>
            <person name="Rothschild-Mancinelli K."/>
            <person name="Lyhne E.K."/>
            <person name="Kogle M.E."/>
            <person name="Barry K."/>
            <person name="Clum A."/>
            <person name="Na H."/>
            <person name="Ledsgaard L."/>
            <person name="Lin J."/>
            <person name="Lipzen A."/>
            <person name="Kuo A."/>
            <person name="Riley R."/>
            <person name="Mondo S."/>
            <person name="Labutti K."/>
            <person name="Haridas S."/>
            <person name="Pangalinan J."/>
            <person name="Salamov A.A."/>
            <person name="Simmons B.A."/>
            <person name="Magnuson J.K."/>
            <person name="Chen J."/>
            <person name="Drula E."/>
            <person name="Henrissat B."/>
            <person name="Wiebenga A."/>
            <person name="Lubbers R.J."/>
            <person name="Gomes A.C."/>
            <person name="Makela M.R."/>
            <person name="Stajich J."/>
            <person name="Grigoriev I.V."/>
            <person name="Mortensen U.H."/>
            <person name="De Vries R.P."/>
            <person name="Baker S.E."/>
            <person name="Andersen M.R."/>
        </authorList>
    </citation>
    <scope>NUCLEOTIDE SEQUENCE [LARGE SCALE GENOMIC DNA]</scope>
    <source>
        <strain evidence="11 12">CBS 588.65</strain>
    </source>
</reference>
<dbReference type="InterPro" id="IPR017853">
    <property type="entry name" value="GH"/>
</dbReference>
<evidence type="ECO:0000256" key="3">
    <source>
        <dbReference type="ARBA" id="ARBA00023024"/>
    </source>
</evidence>
<dbReference type="PANTHER" id="PTHR11177:SF317">
    <property type="entry name" value="CHITINASE 12-RELATED"/>
    <property type="match status" value="1"/>
</dbReference>
<protein>
    <submittedName>
        <fullName evidence="11">Glycoside hydrolase superfamily</fullName>
    </submittedName>
</protein>
<evidence type="ECO:0000256" key="7">
    <source>
        <dbReference type="RuleBase" id="RU000489"/>
    </source>
</evidence>
<dbReference type="InterPro" id="IPR001223">
    <property type="entry name" value="Glyco_hydro18_cat"/>
</dbReference>
<evidence type="ECO:0000313" key="11">
    <source>
        <dbReference type="EMBL" id="KAL2807584.1"/>
    </source>
</evidence>
<keyword evidence="12" id="KW-1185">Reference proteome</keyword>
<dbReference type="Pfam" id="PF00704">
    <property type="entry name" value="Glyco_hydro_18"/>
    <property type="match status" value="1"/>
</dbReference>
<evidence type="ECO:0000256" key="5">
    <source>
        <dbReference type="ARBA" id="ARBA00023295"/>
    </source>
</evidence>
<evidence type="ECO:0000256" key="6">
    <source>
        <dbReference type="ARBA" id="ARBA00023326"/>
    </source>
</evidence>
<dbReference type="Gene3D" id="3.20.20.80">
    <property type="entry name" value="Glycosidases"/>
    <property type="match status" value="1"/>
</dbReference>
<dbReference type="PROSITE" id="PS51910">
    <property type="entry name" value="GH18_2"/>
    <property type="match status" value="1"/>
</dbReference>
<evidence type="ECO:0000256" key="2">
    <source>
        <dbReference type="ARBA" id="ARBA00022801"/>
    </source>
</evidence>
<dbReference type="PROSITE" id="PS01095">
    <property type="entry name" value="GH18_1"/>
    <property type="match status" value="1"/>
</dbReference>
<keyword evidence="4" id="KW-0119">Carbohydrate metabolism</keyword>
<evidence type="ECO:0000259" key="10">
    <source>
        <dbReference type="PROSITE" id="PS51910"/>
    </source>
</evidence>
<feature type="region of interest" description="Disordered" evidence="9">
    <location>
        <begin position="106"/>
        <end position="140"/>
    </location>
</feature>
<keyword evidence="6" id="KW-0624">Polysaccharide degradation</keyword>
<sequence>MGSLTPASLFTQTADVRTFKTGLSDLEVFVSLGGWAFSDSETATQPTFGDIARTESNRQAFANNLVDFMKKYGFDGVDLDWEYDSPSHLTLLRYRINKLVSTDTPGPVIEAAMRGTPRTMSSSSRPSERHSTAPPTAPTA</sequence>
<dbReference type="GO" id="GO:0016787">
    <property type="term" value="F:hydrolase activity"/>
    <property type="evidence" value="ECO:0007669"/>
    <property type="project" value="UniProtKB-KW"/>
</dbReference>
<gene>
    <name evidence="11" type="ORF">BJX63DRAFT_411825</name>
</gene>
<dbReference type="InterPro" id="IPR050314">
    <property type="entry name" value="Glycosyl_Hydrlase_18"/>
</dbReference>
<keyword evidence="2 7" id="KW-0378">Hydrolase</keyword>
<feature type="domain" description="GH18" evidence="10">
    <location>
        <begin position="1"/>
        <end position="140"/>
    </location>
</feature>
<evidence type="ECO:0000313" key="12">
    <source>
        <dbReference type="Proteomes" id="UP001610334"/>
    </source>
</evidence>
<comment type="similarity">
    <text evidence="8">Belongs to the glycosyl hydrolase 18 family.</text>
</comment>
<proteinExistence type="inferred from homology"/>
<evidence type="ECO:0000256" key="9">
    <source>
        <dbReference type="SAM" id="MobiDB-lite"/>
    </source>
</evidence>
<evidence type="ECO:0000256" key="4">
    <source>
        <dbReference type="ARBA" id="ARBA00023277"/>
    </source>
</evidence>
<organism evidence="11 12">
    <name type="scientific">Aspergillus granulosus</name>
    <dbReference type="NCBI Taxonomy" id="176169"/>
    <lineage>
        <taxon>Eukaryota</taxon>
        <taxon>Fungi</taxon>
        <taxon>Dikarya</taxon>
        <taxon>Ascomycota</taxon>
        <taxon>Pezizomycotina</taxon>
        <taxon>Eurotiomycetes</taxon>
        <taxon>Eurotiomycetidae</taxon>
        <taxon>Eurotiales</taxon>
        <taxon>Aspergillaceae</taxon>
        <taxon>Aspergillus</taxon>
        <taxon>Aspergillus subgen. Nidulantes</taxon>
    </lineage>
</organism>
<dbReference type="SUPFAM" id="SSF51445">
    <property type="entry name" value="(Trans)glycosidases"/>
    <property type="match status" value="1"/>
</dbReference>
<dbReference type="EMBL" id="JBFXLT010000137">
    <property type="protein sequence ID" value="KAL2807584.1"/>
    <property type="molecule type" value="Genomic_DNA"/>
</dbReference>
<dbReference type="Proteomes" id="UP001610334">
    <property type="component" value="Unassembled WGS sequence"/>
</dbReference>
<keyword evidence="5 7" id="KW-0326">Glycosidase</keyword>
<keyword evidence="3" id="KW-0146">Chitin degradation</keyword>
<evidence type="ECO:0000256" key="8">
    <source>
        <dbReference type="RuleBase" id="RU004453"/>
    </source>
</evidence>
<evidence type="ECO:0000256" key="1">
    <source>
        <dbReference type="ARBA" id="ARBA00000822"/>
    </source>
</evidence>
<dbReference type="PANTHER" id="PTHR11177">
    <property type="entry name" value="CHITINASE"/>
    <property type="match status" value="1"/>
</dbReference>
<dbReference type="InterPro" id="IPR001579">
    <property type="entry name" value="Glyco_hydro_18_chit_AS"/>
</dbReference>
<comment type="caution">
    <text evidence="11">The sequence shown here is derived from an EMBL/GenBank/DDBJ whole genome shotgun (WGS) entry which is preliminary data.</text>
</comment>